<organism evidence="2 3">
    <name type="scientific">Pleurodeles waltl</name>
    <name type="common">Iberian ribbed newt</name>
    <dbReference type="NCBI Taxonomy" id="8319"/>
    <lineage>
        <taxon>Eukaryota</taxon>
        <taxon>Metazoa</taxon>
        <taxon>Chordata</taxon>
        <taxon>Craniata</taxon>
        <taxon>Vertebrata</taxon>
        <taxon>Euteleostomi</taxon>
        <taxon>Amphibia</taxon>
        <taxon>Batrachia</taxon>
        <taxon>Caudata</taxon>
        <taxon>Salamandroidea</taxon>
        <taxon>Salamandridae</taxon>
        <taxon>Pleurodelinae</taxon>
        <taxon>Pleurodeles</taxon>
    </lineage>
</organism>
<dbReference type="EMBL" id="JANPWB010000005">
    <property type="protein sequence ID" value="KAJ1187585.1"/>
    <property type="molecule type" value="Genomic_DNA"/>
</dbReference>
<feature type="compositionally biased region" description="Basic residues" evidence="1">
    <location>
        <begin position="28"/>
        <end position="38"/>
    </location>
</feature>
<proteinExistence type="predicted"/>
<reference evidence="2" key="1">
    <citation type="journal article" date="2022" name="bioRxiv">
        <title>Sequencing and chromosome-scale assembly of the giantPleurodeles waltlgenome.</title>
        <authorList>
            <person name="Brown T."/>
            <person name="Elewa A."/>
            <person name="Iarovenko S."/>
            <person name="Subramanian E."/>
            <person name="Araus A.J."/>
            <person name="Petzold A."/>
            <person name="Susuki M."/>
            <person name="Suzuki K.-i.T."/>
            <person name="Hayashi T."/>
            <person name="Toyoda A."/>
            <person name="Oliveira C."/>
            <person name="Osipova E."/>
            <person name="Leigh N.D."/>
            <person name="Simon A."/>
            <person name="Yun M.H."/>
        </authorList>
    </citation>
    <scope>NUCLEOTIDE SEQUENCE</scope>
    <source>
        <strain evidence="2">20211129_DDA</strain>
        <tissue evidence="2">Liver</tissue>
    </source>
</reference>
<comment type="caution">
    <text evidence="2">The sequence shown here is derived from an EMBL/GenBank/DDBJ whole genome shotgun (WGS) entry which is preliminary data.</text>
</comment>
<evidence type="ECO:0000313" key="3">
    <source>
        <dbReference type="Proteomes" id="UP001066276"/>
    </source>
</evidence>
<dbReference type="Proteomes" id="UP001066276">
    <property type="component" value="Chromosome 3_1"/>
</dbReference>
<keyword evidence="3" id="KW-1185">Reference proteome</keyword>
<gene>
    <name evidence="2" type="ORF">NDU88_004360</name>
</gene>
<feature type="region of interest" description="Disordered" evidence="1">
    <location>
        <begin position="28"/>
        <end position="54"/>
    </location>
</feature>
<name>A0AAV7UF38_PLEWA</name>
<sequence>MSLARRRRPKMQFKGWRPTPALQMRRVRATRPPGRTRIRAPAPGPRRRPEAPAVNMKESETYDLKIFGFTSGTRADVWVGSWAPGQRYNKPQTLWLRLAPE</sequence>
<evidence type="ECO:0000313" key="2">
    <source>
        <dbReference type="EMBL" id="KAJ1187585.1"/>
    </source>
</evidence>
<accession>A0AAV7UF38</accession>
<protein>
    <submittedName>
        <fullName evidence="2">Uncharacterized protein</fullName>
    </submittedName>
</protein>
<dbReference type="AlphaFoldDB" id="A0AAV7UF38"/>
<evidence type="ECO:0000256" key="1">
    <source>
        <dbReference type="SAM" id="MobiDB-lite"/>
    </source>
</evidence>